<dbReference type="PROSITE" id="PS51384">
    <property type="entry name" value="FAD_FR"/>
    <property type="match status" value="1"/>
</dbReference>
<comment type="similarity">
    <text evidence="2">Belongs to the flavoprotein pyridine nucleotide cytochrome reductase family.</text>
</comment>
<dbReference type="Gene3D" id="1.20.990.10">
    <property type="entry name" value="NADPH-cytochrome p450 Reductase, Chain A, domain 3"/>
    <property type="match status" value="1"/>
</dbReference>
<dbReference type="OMA" id="LCCGGGC"/>
<sequence length="628" mass="69759">MADVLQINRNHLSKLSPPQSPRPLHLTHHNIRPMSPSVIPEEPKGIPQAEVVAPTLKKDLTLDTKDTEAEVDVLIQKMKAPILGIDFTHYGKTEKPKKAPVQLLNIGAEKLLHELDDSSATNLIQGKCCGGGCCRLGPSSEVPTPTRSPSEVLDLPTNDAFKDLNLKLTPLSSRSRLSNTTPLPLKTISLEPVSSGTTHVSTVDTHPPKFVTPHPPYGIFSAKIFDTRELTKENAEKRTYHFDIDVTDYPEEVEGVDFRVGGAIGIQAPNHPETVDSIFSLLGVSKAERDEPVLLKTEGGRWPTIWGEEEARSLVTTRRELLTWTVDVQSYAPTKNLLRVLAEYCTDEDQKTILLYLCSKQGQAAFCELRTGPYVTLEQLLTAFPSCKPPLDHLLCNLQTLMPRFYSLSNDPHFSRHEHRRIVEIAVSVHESENRWKAGNRTGVGSGYFERVARNMIDNGATNVTVPMFRGLMANPLAKEFIADGPMLLIGAGVGIAPFRGFVQRRLQNANCVNKVWVLQGVRDSLVDELYHGEWGVSDEEIKKVVESRRGTKKYVQDEVRAQADLVWFVINSLDGRVFVCGSSKGMGEGVEQALCDVAVEKGRLSASEAKEFWKKKKEGGQYIAETW</sequence>
<dbReference type="Pfam" id="PF00175">
    <property type="entry name" value="NAD_binding_1"/>
    <property type="match status" value="1"/>
</dbReference>
<evidence type="ECO:0000256" key="1">
    <source>
        <dbReference type="ARBA" id="ARBA00001974"/>
    </source>
</evidence>
<gene>
    <name evidence="8" type="ORF">PCON_13372</name>
</gene>
<dbReference type="AlphaFoldDB" id="U4LLR4"/>
<dbReference type="GO" id="GO:0030586">
    <property type="term" value="F:[methionine synthase] reductase (NADPH) activity"/>
    <property type="evidence" value="ECO:0007669"/>
    <property type="project" value="TreeGrafter"/>
</dbReference>
<dbReference type="STRING" id="1076935.U4LLR4"/>
<feature type="region of interest" description="Disordered" evidence="6">
    <location>
        <begin position="7"/>
        <end position="28"/>
    </location>
</feature>
<dbReference type="SUPFAM" id="SSF63380">
    <property type="entry name" value="Riboflavin synthase domain-like"/>
    <property type="match status" value="1"/>
</dbReference>
<dbReference type="eggNOG" id="KOG1158">
    <property type="taxonomic scope" value="Eukaryota"/>
</dbReference>
<dbReference type="FunFam" id="3.40.50.80:FF:000027">
    <property type="entry name" value="FAD binding domain protein"/>
    <property type="match status" value="1"/>
</dbReference>
<dbReference type="InterPro" id="IPR003097">
    <property type="entry name" value="CysJ-like_FAD-binding"/>
</dbReference>
<protein>
    <submittedName>
        <fullName evidence="8">Similar to Uncharacterized FAD-binding protein C12C2.03c acc. no. Q09744</fullName>
    </submittedName>
</protein>
<dbReference type="GO" id="GO:0050660">
    <property type="term" value="F:flavin adenine dinucleotide binding"/>
    <property type="evidence" value="ECO:0007669"/>
    <property type="project" value="TreeGrafter"/>
</dbReference>
<dbReference type="PRINTS" id="PR00371">
    <property type="entry name" value="FPNCR"/>
</dbReference>
<dbReference type="GO" id="GO:0010181">
    <property type="term" value="F:FMN binding"/>
    <property type="evidence" value="ECO:0007669"/>
    <property type="project" value="TreeGrafter"/>
</dbReference>
<evidence type="ECO:0000256" key="4">
    <source>
        <dbReference type="ARBA" id="ARBA00022827"/>
    </source>
</evidence>
<dbReference type="EMBL" id="HF935890">
    <property type="protein sequence ID" value="CCX32532.1"/>
    <property type="molecule type" value="Genomic_DNA"/>
</dbReference>
<comment type="cofactor">
    <cofactor evidence="1">
        <name>FAD</name>
        <dbReference type="ChEBI" id="CHEBI:57692"/>
    </cofactor>
</comment>
<feature type="domain" description="FAD-binding FR-type" evidence="7">
    <location>
        <begin position="217"/>
        <end position="483"/>
    </location>
</feature>
<dbReference type="InterPro" id="IPR017938">
    <property type="entry name" value="Riboflavin_synthase-like_b-brl"/>
</dbReference>
<dbReference type="Pfam" id="PF00667">
    <property type="entry name" value="FAD_binding_1"/>
    <property type="match status" value="1"/>
</dbReference>
<accession>U4LLR4</accession>
<keyword evidence="3" id="KW-0285">Flavoprotein</keyword>
<organism evidence="8 9">
    <name type="scientific">Pyronema omphalodes (strain CBS 100304)</name>
    <name type="common">Pyronema confluens</name>
    <dbReference type="NCBI Taxonomy" id="1076935"/>
    <lineage>
        <taxon>Eukaryota</taxon>
        <taxon>Fungi</taxon>
        <taxon>Dikarya</taxon>
        <taxon>Ascomycota</taxon>
        <taxon>Pezizomycotina</taxon>
        <taxon>Pezizomycetes</taxon>
        <taxon>Pezizales</taxon>
        <taxon>Pyronemataceae</taxon>
        <taxon>Pyronema</taxon>
    </lineage>
</organism>
<dbReference type="InterPro" id="IPR023173">
    <property type="entry name" value="NADPH_Cyt_P450_Rdtase_alpha"/>
</dbReference>
<dbReference type="GO" id="GO:0050667">
    <property type="term" value="P:homocysteine metabolic process"/>
    <property type="evidence" value="ECO:0007669"/>
    <property type="project" value="TreeGrafter"/>
</dbReference>
<keyword evidence="4" id="KW-0274">FAD</keyword>
<dbReference type="Gene3D" id="3.40.50.80">
    <property type="entry name" value="Nucleotide-binding domain of ferredoxin-NADP reductase (FNR) module"/>
    <property type="match status" value="1"/>
</dbReference>
<evidence type="ECO:0000256" key="5">
    <source>
        <dbReference type="ARBA" id="ARBA00023002"/>
    </source>
</evidence>
<evidence type="ECO:0000256" key="2">
    <source>
        <dbReference type="ARBA" id="ARBA00006105"/>
    </source>
</evidence>
<evidence type="ECO:0000256" key="6">
    <source>
        <dbReference type="SAM" id="MobiDB-lite"/>
    </source>
</evidence>
<evidence type="ECO:0000259" key="7">
    <source>
        <dbReference type="PROSITE" id="PS51384"/>
    </source>
</evidence>
<proteinExistence type="inferred from homology"/>
<evidence type="ECO:0000313" key="9">
    <source>
        <dbReference type="Proteomes" id="UP000018144"/>
    </source>
</evidence>
<dbReference type="SUPFAM" id="SSF52343">
    <property type="entry name" value="Ferredoxin reductase-like, C-terminal NADP-linked domain"/>
    <property type="match status" value="1"/>
</dbReference>
<reference evidence="8 9" key="1">
    <citation type="journal article" date="2013" name="PLoS Genet.">
        <title>The genome and development-dependent transcriptomes of Pyronema confluens: a window into fungal evolution.</title>
        <authorList>
            <person name="Traeger S."/>
            <person name="Altegoer F."/>
            <person name="Freitag M."/>
            <person name="Gabaldon T."/>
            <person name="Kempken F."/>
            <person name="Kumar A."/>
            <person name="Marcet-Houben M."/>
            <person name="Poggeler S."/>
            <person name="Stajich J.E."/>
            <person name="Nowrousian M."/>
        </authorList>
    </citation>
    <scope>NUCLEOTIDE SEQUENCE [LARGE SCALE GENOMIC DNA]</scope>
    <source>
        <strain evidence="9">CBS 100304</strain>
        <tissue evidence="8">Vegetative mycelium</tissue>
    </source>
</reference>
<name>U4LLR4_PYROM</name>
<dbReference type="Proteomes" id="UP000018144">
    <property type="component" value="Unassembled WGS sequence"/>
</dbReference>
<dbReference type="FunFam" id="1.20.990.10:FF:000007">
    <property type="entry name" value="Methionine synthase reductase"/>
    <property type="match status" value="1"/>
</dbReference>
<dbReference type="PANTHER" id="PTHR19384:SF84">
    <property type="entry name" value="METHIONINE SYNTHASE REDUCTASE"/>
    <property type="match status" value="1"/>
</dbReference>
<dbReference type="Gene3D" id="2.40.30.10">
    <property type="entry name" value="Translation factors"/>
    <property type="match status" value="1"/>
</dbReference>
<dbReference type="InterPro" id="IPR001709">
    <property type="entry name" value="Flavoprot_Pyr_Nucl_cyt_Rdtase"/>
</dbReference>
<dbReference type="GO" id="GO:0005829">
    <property type="term" value="C:cytosol"/>
    <property type="evidence" value="ECO:0007669"/>
    <property type="project" value="TreeGrafter"/>
</dbReference>
<dbReference type="OrthoDB" id="1856718at2759"/>
<evidence type="ECO:0000313" key="8">
    <source>
        <dbReference type="EMBL" id="CCX32532.1"/>
    </source>
</evidence>
<dbReference type="PANTHER" id="PTHR19384">
    <property type="entry name" value="NITRIC OXIDE SYNTHASE-RELATED"/>
    <property type="match status" value="1"/>
</dbReference>
<keyword evidence="5" id="KW-0560">Oxidoreductase</keyword>
<evidence type="ECO:0000256" key="3">
    <source>
        <dbReference type="ARBA" id="ARBA00022630"/>
    </source>
</evidence>
<keyword evidence="9" id="KW-1185">Reference proteome</keyword>
<dbReference type="InterPro" id="IPR039261">
    <property type="entry name" value="FNR_nucleotide-bd"/>
</dbReference>
<dbReference type="InterPro" id="IPR017927">
    <property type="entry name" value="FAD-bd_FR_type"/>
</dbReference>
<dbReference type="GO" id="GO:0009086">
    <property type="term" value="P:methionine biosynthetic process"/>
    <property type="evidence" value="ECO:0007669"/>
    <property type="project" value="TreeGrafter"/>
</dbReference>
<dbReference type="InterPro" id="IPR001433">
    <property type="entry name" value="OxRdtase_FAD/NAD-bd"/>
</dbReference>